<evidence type="ECO:0000313" key="5">
    <source>
        <dbReference type="Proteomes" id="UP001150925"/>
    </source>
</evidence>
<feature type="domain" description="RRM" evidence="3">
    <location>
        <begin position="105"/>
        <end position="180"/>
    </location>
</feature>
<dbReference type="InterPro" id="IPR035979">
    <property type="entry name" value="RBD_domain_sf"/>
</dbReference>
<dbReference type="AlphaFoldDB" id="A0A9W8E5A5"/>
<reference evidence="4" key="1">
    <citation type="submission" date="2022-07" db="EMBL/GenBank/DDBJ databases">
        <title>Phylogenomic reconstructions and comparative analyses of Kickxellomycotina fungi.</title>
        <authorList>
            <person name="Reynolds N.K."/>
            <person name="Stajich J.E."/>
            <person name="Barry K."/>
            <person name="Grigoriev I.V."/>
            <person name="Crous P."/>
            <person name="Smith M.E."/>
        </authorList>
    </citation>
    <scope>NUCLEOTIDE SEQUENCE</scope>
    <source>
        <strain evidence="4">RSA 1196</strain>
    </source>
</reference>
<keyword evidence="1" id="KW-0694">RNA-binding</keyword>
<accession>A0A9W8E5A5</accession>
<protein>
    <recommendedName>
        <fullName evidence="3">RRM domain-containing protein</fullName>
    </recommendedName>
</protein>
<feature type="region of interest" description="Disordered" evidence="2">
    <location>
        <begin position="214"/>
        <end position="370"/>
    </location>
</feature>
<name>A0A9W8E5A5_9FUNG</name>
<keyword evidence="5" id="KW-1185">Reference proteome</keyword>
<dbReference type="Pfam" id="PF00076">
    <property type="entry name" value="RRM_1"/>
    <property type="match status" value="1"/>
</dbReference>
<dbReference type="SMART" id="SM00360">
    <property type="entry name" value="RRM"/>
    <property type="match status" value="2"/>
</dbReference>
<dbReference type="PROSITE" id="PS50102">
    <property type="entry name" value="RRM"/>
    <property type="match status" value="1"/>
</dbReference>
<dbReference type="OrthoDB" id="4726at2759"/>
<dbReference type="EMBL" id="JANBPY010002189">
    <property type="protein sequence ID" value="KAJ1956114.1"/>
    <property type="molecule type" value="Genomic_DNA"/>
</dbReference>
<evidence type="ECO:0000259" key="3">
    <source>
        <dbReference type="PROSITE" id="PS50102"/>
    </source>
</evidence>
<feature type="compositionally biased region" description="Basic residues" evidence="2">
    <location>
        <begin position="251"/>
        <end position="293"/>
    </location>
</feature>
<proteinExistence type="predicted"/>
<evidence type="ECO:0000256" key="2">
    <source>
        <dbReference type="SAM" id="MobiDB-lite"/>
    </source>
</evidence>
<gene>
    <name evidence="4" type="ORF">IWQ62_005377</name>
</gene>
<evidence type="ECO:0000256" key="1">
    <source>
        <dbReference type="PROSITE-ProRule" id="PRU00176"/>
    </source>
</evidence>
<dbReference type="Proteomes" id="UP001150925">
    <property type="component" value="Unassembled WGS sequence"/>
</dbReference>
<dbReference type="InterPro" id="IPR012677">
    <property type="entry name" value="Nucleotide-bd_a/b_plait_sf"/>
</dbReference>
<dbReference type="PANTHER" id="PTHR32343:SF22">
    <property type="entry name" value="LD29830P"/>
    <property type="match status" value="1"/>
</dbReference>
<sequence>MASQTIKVTNIGKAIPESILHHFFGFLGTIEELSLSPSSLTPDTQECVIRFKELQAAVMANRLAGTTLGDRVLIITQEGTPIAAGGLPLPGLVGKDPAQLEEISRTVYVGNLDSRTPPQHLQEFMETVGPVAHLKLAGDGSQPTRFAFVEYVDQATAQKALAMTGAMFAGRPLKINPSKSTINKPIPMSPGANPNTSFSDVLDKVREAKRLVTQRYGQGSHPNGHDRNSHSRSRSRLATDRDRSSRDSSTCRRHRDYSRERSRPHRSYRSRSRSRSQSRHHHNQYRSSRRSRYGSRSPSPGRRSRRSYDRRHRGREYADDNDDMYGGDSYRRESSHRRRRSSRDADRSHTRAATRSEKPQDLSDEEENQAILIRRAVRELALASTQQKDPAEPTRDE</sequence>
<evidence type="ECO:0000313" key="4">
    <source>
        <dbReference type="EMBL" id="KAJ1956114.1"/>
    </source>
</evidence>
<feature type="compositionally biased region" description="Basic residues" evidence="2">
    <location>
        <begin position="302"/>
        <end position="314"/>
    </location>
</feature>
<organism evidence="4 5">
    <name type="scientific">Dispira parvispora</name>
    <dbReference type="NCBI Taxonomy" id="1520584"/>
    <lineage>
        <taxon>Eukaryota</taxon>
        <taxon>Fungi</taxon>
        <taxon>Fungi incertae sedis</taxon>
        <taxon>Zoopagomycota</taxon>
        <taxon>Kickxellomycotina</taxon>
        <taxon>Dimargaritomycetes</taxon>
        <taxon>Dimargaritales</taxon>
        <taxon>Dimargaritaceae</taxon>
        <taxon>Dispira</taxon>
    </lineage>
</organism>
<comment type="caution">
    <text evidence="4">The sequence shown here is derived from an EMBL/GenBank/DDBJ whole genome shotgun (WGS) entry which is preliminary data.</text>
</comment>
<feature type="region of interest" description="Disordered" evidence="2">
    <location>
        <begin position="179"/>
        <end position="198"/>
    </location>
</feature>
<feature type="compositionally biased region" description="Basic and acidic residues" evidence="2">
    <location>
        <begin position="342"/>
        <end position="361"/>
    </location>
</feature>
<dbReference type="Gene3D" id="3.30.70.330">
    <property type="match status" value="1"/>
</dbReference>
<dbReference type="InterPro" id="IPR000504">
    <property type="entry name" value="RRM_dom"/>
</dbReference>
<feature type="compositionally biased region" description="Basic and acidic residues" evidence="2">
    <location>
        <begin position="237"/>
        <end position="250"/>
    </location>
</feature>
<dbReference type="GO" id="GO:0003723">
    <property type="term" value="F:RNA binding"/>
    <property type="evidence" value="ECO:0007669"/>
    <property type="project" value="UniProtKB-UniRule"/>
</dbReference>
<dbReference type="PANTHER" id="PTHR32343">
    <property type="entry name" value="SERINE/ARGININE-RICH SPLICING FACTOR"/>
    <property type="match status" value="1"/>
</dbReference>
<dbReference type="SUPFAM" id="SSF54928">
    <property type="entry name" value="RNA-binding domain, RBD"/>
    <property type="match status" value="2"/>
</dbReference>